<protein>
    <submittedName>
        <fullName evidence="1">Uncharacterized protein</fullName>
    </submittedName>
</protein>
<evidence type="ECO:0000313" key="2">
    <source>
        <dbReference type="Proteomes" id="UP000286260"/>
    </source>
</evidence>
<sequence length="352" mass="39896">MCTFSMTIKTFLLCLCLTACNGNEEVTEAETSSGYPSLLNKTVPVPAEYLGETASQGSVVQIDYDTRNYVDGNGEMRSNTAYVYLPYGYKESSDECYDVFYFVHGHGETAASFFQNENGMMRNLLDHLIEKGDMSPVIVVSTSYVYGTPVDYYPDADPYCKALPQELVNDLIPLVESRYRTYTQQTDLEGLQASRNHRAIGGFSMGAVTTWYALEYTLDYFKYFLPISSDGWSLGRFAGMNYPDETAAHLANIVRSSSSLENNFYIWACSGTDDVAYDRIWTQVQAMAKFTDVFDVNHLTFHEQEGAQHEFRAIAEYLYNALPSLFSNRQKTILHSVAFPFYSSKRRIHFFG</sequence>
<dbReference type="PANTHER" id="PTHR48098">
    <property type="entry name" value="ENTEROCHELIN ESTERASE-RELATED"/>
    <property type="match status" value="1"/>
</dbReference>
<gene>
    <name evidence="1" type="ORF">DW828_03125</name>
</gene>
<evidence type="ECO:0000313" key="1">
    <source>
        <dbReference type="EMBL" id="RHC89541.1"/>
    </source>
</evidence>
<proteinExistence type="predicted"/>
<dbReference type="Pfam" id="PF00756">
    <property type="entry name" value="Esterase"/>
    <property type="match status" value="1"/>
</dbReference>
<dbReference type="InterPro" id="IPR000801">
    <property type="entry name" value="Esterase-like"/>
</dbReference>
<dbReference type="AlphaFoldDB" id="A0A3R6DIP8"/>
<accession>A0A3R6DIP8</accession>
<dbReference type="Gene3D" id="3.40.50.1820">
    <property type="entry name" value="alpha/beta hydrolase"/>
    <property type="match status" value="1"/>
</dbReference>
<dbReference type="InterPro" id="IPR029058">
    <property type="entry name" value="AB_hydrolase_fold"/>
</dbReference>
<dbReference type="SUPFAM" id="SSF53474">
    <property type="entry name" value="alpha/beta-Hydrolases"/>
    <property type="match status" value="1"/>
</dbReference>
<reference evidence="1 2" key="1">
    <citation type="submission" date="2018-08" db="EMBL/GenBank/DDBJ databases">
        <title>A genome reference for cultivated species of the human gut microbiota.</title>
        <authorList>
            <person name="Zou Y."/>
            <person name="Xue W."/>
            <person name="Luo G."/>
        </authorList>
    </citation>
    <scope>NUCLEOTIDE SEQUENCE [LARGE SCALE GENOMIC DNA]</scope>
    <source>
        <strain evidence="1 2">AM34-17</strain>
    </source>
</reference>
<organism evidence="1 2">
    <name type="scientific">Parabacteroides merdae</name>
    <dbReference type="NCBI Taxonomy" id="46503"/>
    <lineage>
        <taxon>Bacteria</taxon>
        <taxon>Pseudomonadati</taxon>
        <taxon>Bacteroidota</taxon>
        <taxon>Bacteroidia</taxon>
        <taxon>Bacteroidales</taxon>
        <taxon>Tannerellaceae</taxon>
        <taxon>Parabacteroides</taxon>
    </lineage>
</organism>
<dbReference type="Proteomes" id="UP000286260">
    <property type="component" value="Unassembled WGS sequence"/>
</dbReference>
<dbReference type="RefSeq" id="WP_122203922.1">
    <property type="nucleotide sequence ID" value="NZ_QRPL01000004.1"/>
</dbReference>
<name>A0A3R6DIP8_9BACT</name>
<dbReference type="InterPro" id="IPR050583">
    <property type="entry name" value="Mycobacterial_A85_antigen"/>
</dbReference>
<dbReference type="EMBL" id="QSII01000002">
    <property type="protein sequence ID" value="RHC89541.1"/>
    <property type="molecule type" value="Genomic_DNA"/>
</dbReference>
<comment type="caution">
    <text evidence="1">The sequence shown here is derived from an EMBL/GenBank/DDBJ whole genome shotgun (WGS) entry which is preliminary data.</text>
</comment>